<proteinExistence type="predicted"/>
<evidence type="ECO:0000313" key="2">
    <source>
        <dbReference type="Proteomes" id="UP000271098"/>
    </source>
</evidence>
<gene>
    <name evidence="1" type="ORF">GPUH_LOCUS20876</name>
</gene>
<reference evidence="3" key="1">
    <citation type="submission" date="2016-06" db="UniProtKB">
        <authorList>
            <consortium name="WormBaseParasite"/>
        </authorList>
    </citation>
    <scope>IDENTIFICATION</scope>
</reference>
<dbReference type="WBParaSite" id="GPUH_0002090101-mRNA-1">
    <property type="protein sequence ID" value="GPUH_0002090101-mRNA-1"/>
    <property type="gene ID" value="GPUH_0002090101"/>
</dbReference>
<evidence type="ECO:0000313" key="1">
    <source>
        <dbReference type="EMBL" id="VDN37008.1"/>
    </source>
</evidence>
<evidence type="ECO:0000313" key="3">
    <source>
        <dbReference type="WBParaSite" id="GPUH_0002090101-mRNA-1"/>
    </source>
</evidence>
<protein>
    <submittedName>
        <fullName evidence="3">Mediator complex subunit 22</fullName>
    </submittedName>
</protein>
<name>A0A183EIT5_9BILA</name>
<dbReference type="AlphaFoldDB" id="A0A183EIT5"/>
<organism evidence="3">
    <name type="scientific">Gongylonema pulchrum</name>
    <dbReference type="NCBI Taxonomy" id="637853"/>
    <lineage>
        <taxon>Eukaryota</taxon>
        <taxon>Metazoa</taxon>
        <taxon>Ecdysozoa</taxon>
        <taxon>Nematoda</taxon>
        <taxon>Chromadorea</taxon>
        <taxon>Rhabditida</taxon>
        <taxon>Spirurina</taxon>
        <taxon>Spiruromorpha</taxon>
        <taxon>Spiruroidea</taxon>
        <taxon>Gongylonematidae</taxon>
        <taxon>Gongylonema</taxon>
    </lineage>
</organism>
<dbReference type="Proteomes" id="UP000271098">
    <property type="component" value="Unassembled WGS sequence"/>
</dbReference>
<sequence length="132" mass="15184">MDERAPEEQGDVDPRALLDRIERQGAEFQQMVLDVRALIVEQFAVLARDENAQPNAPEPNRAFADLAHELVGDLRNMVANLAHQRQHIQDVMMRGGWLDEIYLYNRWEEQASERAASTSRTEGVFLCQHNNK</sequence>
<accession>A0A183EIT5</accession>
<reference evidence="1 2" key="2">
    <citation type="submission" date="2018-11" db="EMBL/GenBank/DDBJ databases">
        <authorList>
            <consortium name="Pathogen Informatics"/>
        </authorList>
    </citation>
    <scope>NUCLEOTIDE SEQUENCE [LARGE SCALE GENOMIC DNA]</scope>
</reference>
<dbReference type="EMBL" id="UYRT01091344">
    <property type="protein sequence ID" value="VDN37008.1"/>
    <property type="molecule type" value="Genomic_DNA"/>
</dbReference>
<keyword evidence="2" id="KW-1185">Reference proteome</keyword>